<dbReference type="InterPro" id="IPR000644">
    <property type="entry name" value="CBS_dom"/>
</dbReference>
<dbReference type="Pfam" id="PF00571">
    <property type="entry name" value="CBS"/>
    <property type="match status" value="2"/>
</dbReference>
<evidence type="ECO:0000256" key="1">
    <source>
        <dbReference type="ARBA" id="ARBA00022737"/>
    </source>
</evidence>
<evidence type="ECO:0000256" key="2">
    <source>
        <dbReference type="PROSITE-ProRule" id="PRU00703"/>
    </source>
</evidence>
<dbReference type="AlphaFoldDB" id="B9DZU5"/>
<dbReference type="Proteomes" id="UP000007969">
    <property type="component" value="Chromosome"/>
</dbReference>
<gene>
    <name evidence="4" type="ordered locus">CKR_0719</name>
</gene>
<keyword evidence="2" id="KW-0129">CBS domain</keyword>
<dbReference type="Gene3D" id="3.10.580.10">
    <property type="entry name" value="CBS-domain"/>
    <property type="match status" value="1"/>
</dbReference>
<dbReference type="KEGG" id="ckr:CKR_0719"/>
<dbReference type="HOGENOM" id="CLU_117108_0_0_9"/>
<dbReference type="SUPFAM" id="SSF54631">
    <property type="entry name" value="CBS-domain pair"/>
    <property type="match status" value="1"/>
</dbReference>
<protein>
    <recommendedName>
        <fullName evidence="3">CBS domain-containing protein</fullName>
    </recommendedName>
</protein>
<dbReference type="SMART" id="SM00116">
    <property type="entry name" value="CBS"/>
    <property type="match status" value="2"/>
</dbReference>
<organism evidence="4 5">
    <name type="scientific">Clostridium kluyveri (strain NBRC 12016)</name>
    <dbReference type="NCBI Taxonomy" id="583346"/>
    <lineage>
        <taxon>Bacteria</taxon>
        <taxon>Bacillati</taxon>
        <taxon>Bacillota</taxon>
        <taxon>Clostridia</taxon>
        <taxon>Eubacteriales</taxon>
        <taxon>Clostridiaceae</taxon>
        <taxon>Clostridium</taxon>
    </lineage>
</organism>
<evidence type="ECO:0000259" key="3">
    <source>
        <dbReference type="PROSITE" id="PS51371"/>
    </source>
</evidence>
<dbReference type="PANTHER" id="PTHR48108">
    <property type="entry name" value="CBS DOMAIN-CONTAINING PROTEIN CBSX2, CHLOROPLASTIC"/>
    <property type="match status" value="1"/>
</dbReference>
<dbReference type="InterPro" id="IPR046342">
    <property type="entry name" value="CBS_dom_sf"/>
</dbReference>
<feature type="domain" description="CBS" evidence="3">
    <location>
        <begin position="15"/>
        <end position="73"/>
    </location>
</feature>
<dbReference type="PROSITE" id="PS51371">
    <property type="entry name" value="CBS"/>
    <property type="match status" value="1"/>
</dbReference>
<evidence type="ECO:0000313" key="4">
    <source>
        <dbReference type="EMBL" id="BAH05770.1"/>
    </source>
</evidence>
<dbReference type="CDD" id="cd09834">
    <property type="entry name" value="CBS_pair_bac"/>
    <property type="match status" value="1"/>
</dbReference>
<evidence type="ECO:0000313" key="5">
    <source>
        <dbReference type="Proteomes" id="UP000007969"/>
    </source>
</evidence>
<reference evidence="5" key="1">
    <citation type="submission" date="2005-09" db="EMBL/GenBank/DDBJ databases">
        <title>Complete genome sequence of Clostridium kluyveri and comparative genomics of Clostridia species.</title>
        <authorList>
            <person name="Inui M."/>
            <person name="Nonaka H."/>
            <person name="Shinoda Y."/>
            <person name="Ikenaga Y."/>
            <person name="Abe M."/>
            <person name="Naito K."/>
            <person name="Vertes A.A."/>
            <person name="Yukawa H."/>
        </authorList>
    </citation>
    <scope>NUCLEOTIDE SEQUENCE [LARGE SCALE GENOMIC DNA]</scope>
    <source>
        <strain evidence="5">NBRC 12016</strain>
    </source>
</reference>
<name>B9DZU5_CLOK1</name>
<accession>B9DZU5</accession>
<proteinExistence type="predicted"/>
<dbReference type="PANTHER" id="PTHR48108:SF26">
    <property type="entry name" value="CBS DOMAIN-CONTAINING PROTEIN DDB_G0289609"/>
    <property type="match status" value="1"/>
</dbReference>
<dbReference type="InterPro" id="IPR051462">
    <property type="entry name" value="CBS_domain-containing"/>
</dbReference>
<keyword evidence="1" id="KW-0677">Repeat</keyword>
<sequence>MILRSRKYMNIAFFLTPKEDVVCETLNSSMRQALERMEKYRYTAIPLIDNKGKYVGTLTEGDLLWKLKDTQEFNFKNTSKILLKEIPRHMNNKPVRINSNMEDLVSLAVNQNFVPVIDDNDVFIGIIKRSDIINYCYRELFDKNCNFTLNMR</sequence>
<dbReference type="EMBL" id="AP009049">
    <property type="protein sequence ID" value="BAH05770.1"/>
    <property type="molecule type" value="Genomic_DNA"/>
</dbReference>